<protein>
    <recommendedName>
        <fullName evidence="7">ABC3 transporter permease C-terminal domain-containing protein</fullName>
    </recommendedName>
</protein>
<feature type="transmembrane region" description="Helical" evidence="6">
    <location>
        <begin position="437"/>
        <end position="459"/>
    </location>
</feature>
<keyword evidence="2" id="KW-1003">Cell membrane</keyword>
<proteinExistence type="predicted"/>
<feature type="transmembrane region" description="Helical" evidence="6">
    <location>
        <begin position="158"/>
        <end position="177"/>
    </location>
</feature>
<dbReference type="RefSeq" id="WP_152581430.1">
    <property type="nucleotide sequence ID" value="NZ_JALCCS010000004.1"/>
</dbReference>
<dbReference type="Proteomes" id="UP000325415">
    <property type="component" value="Unassembled WGS sequence"/>
</dbReference>
<dbReference type="InterPro" id="IPR038766">
    <property type="entry name" value="Membrane_comp_ABC_pdt"/>
</dbReference>
<feature type="transmembrane region" description="Helical" evidence="6">
    <location>
        <begin position="239"/>
        <end position="262"/>
    </location>
</feature>
<feature type="transmembrane region" description="Helical" evidence="6">
    <location>
        <begin position="308"/>
        <end position="329"/>
    </location>
</feature>
<feature type="transmembrane region" description="Helical" evidence="6">
    <location>
        <begin position="349"/>
        <end position="371"/>
    </location>
</feature>
<accession>A0A5N6RZ02</accession>
<feature type="domain" description="ABC3 transporter permease C-terminal" evidence="7">
    <location>
        <begin position="62"/>
        <end position="182"/>
    </location>
</feature>
<dbReference type="EMBL" id="QDAG01000009">
    <property type="protein sequence ID" value="KAE8127222.1"/>
    <property type="molecule type" value="Genomic_DNA"/>
</dbReference>
<feature type="transmembrane region" description="Helical" evidence="6">
    <location>
        <begin position="208"/>
        <end position="227"/>
    </location>
</feature>
<dbReference type="OrthoDB" id="3227228at2"/>
<dbReference type="PANTHER" id="PTHR30287">
    <property type="entry name" value="MEMBRANE COMPONENT OF PREDICTED ABC SUPERFAMILY METABOLITE UPTAKE TRANSPORTER"/>
    <property type="match status" value="1"/>
</dbReference>
<evidence type="ECO:0000256" key="5">
    <source>
        <dbReference type="ARBA" id="ARBA00023136"/>
    </source>
</evidence>
<feature type="transmembrane region" description="Helical" evidence="6">
    <location>
        <begin position="392"/>
        <end position="425"/>
    </location>
</feature>
<reference evidence="8 9" key="1">
    <citation type="submission" date="2018-04" db="EMBL/GenBank/DDBJ databases">
        <authorList>
            <person name="Eckel V.P."/>
            <person name="Vogel R.F."/>
        </authorList>
    </citation>
    <scope>NUCLEOTIDE SEQUENCE [LARGE SCALE GENOMIC DNA]</scope>
    <source>
        <strain evidence="9">TMW 2.1764</strain>
    </source>
</reference>
<evidence type="ECO:0000313" key="8">
    <source>
        <dbReference type="EMBL" id="KAE8127222.1"/>
    </source>
</evidence>
<organism evidence="8 9">
    <name type="scientific">Bifidobacterium tibiigranuli</name>
    <dbReference type="NCBI Taxonomy" id="2172043"/>
    <lineage>
        <taxon>Bacteria</taxon>
        <taxon>Bacillati</taxon>
        <taxon>Actinomycetota</taxon>
        <taxon>Actinomycetes</taxon>
        <taxon>Bifidobacteriales</taxon>
        <taxon>Bifidobacteriaceae</taxon>
        <taxon>Bifidobacterium</taxon>
    </lineage>
</organism>
<evidence type="ECO:0000256" key="1">
    <source>
        <dbReference type="ARBA" id="ARBA00004651"/>
    </source>
</evidence>
<dbReference type="GO" id="GO:0005886">
    <property type="term" value="C:plasma membrane"/>
    <property type="evidence" value="ECO:0007669"/>
    <property type="project" value="UniProtKB-SubCell"/>
</dbReference>
<dbReference type="AlphaFoldDB" id="A0A5N6RZ02"/>
<sequence>MTWAFNDLKANKGIWAGVLLVLTVTQTILCATGVSMGVNDYYLGVPGKTGEAAKHLGSGLALVYAVAVVLGCLVIMLTLQASIRQRRQGLALLSLLGATPRQVLAFTVTQVFALTMMASVIGLALSPLLAPPILQFHSAVLGLPPVLTFTWHNFTRSALTGLAAGLITALLGAFLTLRDLRTMIPVQLLNRAGAEERMTKAKSSKGKLLFLSAMIVLLLPLAGNVYLSQHGLAAMSSEQIMTVISLTGNGSLLAIILILVALTRSGGSAIGWSTRVWTRLIPARSPAWKIARSPAITRSRGKAFGSSVISLTACLFLVGGLLAAGQTSTAGMRSLPQLRGLSSASPMELLAGFWAALLITLVGAVASFAISAKERNLDLALVSIAGADRRQLLAISALDGFILMTTGVLVAAAATLVVGAATAIAFLPLSGSFHMVFPGQFLLALGVPIITIGSFATLFSARSTLQKPAIATIQAAIGE</sequence>
<feature type="transmembrane region" description="Helical" evidence="6">
    <location>
        <begin position="61"/>
        <end position="83"/>
    </location>
</feature>
<feature type="transmembrane region" description="Helical" evidence="6">
    <location>
        <begin position="103"/>
        <end position="125"/>
    </location>
</feature>
<keyword evidence="9" id="KW-1185">Reference proteome</keyword>
<dbReference type="GeneID" id="78127894"/>
<comment type="subcellular location">
    <subcellularLocation>
        <location evidence="1">Cell membrane</location>
        <topology evidence="1">Multi-pass membrane protein</topology>
    </subcellularLocation>
</comment>
<name>A0A5N6RZ02_9BIFI</name>
<keyword evidence="4 6" id="KW-1133">Transmembrane helix</keyword>
<keyword evidence="5 6" id="KW-0472">Membrane</keyword>
<dbReference type="InterPro" id="IPR003838">
    <property type="entry name" value="ABC3_permease_C"/>
</dbReference>
<evidence type="ECO:0000256" key="3">
    <source>
        <dbReference type="ARBA" id="ARBA00022692"/>
    </source>
</evidence>
<gene>
    <name evidence="8" type="ORF">DDE84_09390</name>
</gene>
<evidence type="ECO:0000256" key="4">
    <source>
        <dbReference type="ARBA" id="ARBA00022989"/>
    </source>
</evidence>
<evidence type="ECO:0000313" key="9">
    <source>
        <dbReference type="Proteomes" id="UP000325415"/>
    </source>
</evidence>
<dbReference type="PANTHER" id="PTHR30287:SF1">
    <property type="entry name" value="INNER MEMBRANE PROTEIN"/>
    <property type="match status" value="1"/>
</dbReference>
<feature type="domain" description="ABC3 transporter permease C-terminal" evidence="7">
    <location>
        <begin position="354"/>
        <end position="467"/>
    </location>
</feature>
<keyword evidence="3 6" id="KW-0812">Transmembrane</keyword>
<dbReference type="Pfam" id="PF02687">
    <property type="entry name" value="FtsX"/>
    <property type="match status" value="2"/>
</dbReference>
<evidence type="ECO:0000259" key="7">
    <source>
        <dbReference type="Pfam" id="PF02687"/>
    </source>
</evidence>
<evidence type="ECO:0000256" key="6">
    <source>
        <dbReference type="SAM" id="Phobius"/>
    </source>
</evidence>
<comment type="caution">
    <text evidence="8">The sequence shown here is derived from an EMBL/GenBank/DDBJ whole genome shotgun (WGS) entry which is preliminary data.</text>
</comment>
<evidence type="ECO:0000256" key="2">
    <source>
        <dbReference type="ARBA" id="ARBA00022475"/>
    </source>
</evidence>